<evidence type="ECO:0000313" key="5">
    <source>
        <dbReference type="Proteomes" id="UP000305948"/>
    </source>
</evidence>
<sequence>MFWRFGLYHSLDSLLDKEDVSLEEILDEDELLQECKEQNSRLIDYFQRVDVLQKLLGYVTGQIECEEKGRFRRYPYVATEVLCSEIWSIVETCLNHSDQLLVPFWETVLNRPPEEMKTQMVMASHFAKINAVFLNKKPLEMLAFMQSQPDIVERLLRHIEAPSFVDLLVRIIQLDEHPACAGVLEWLSDENLMGRLIDMMAPTSSPDIHTVVSELIKGIISMAAPSPGAGLTEGLQNGPASNLFARQLAHPACIWKLTDYILAEFGGEDKPGDDPPKSQKAQEKQPENTGASAFDDDDDEKLPNVASHTSAVVQSVSIIIELIRKNNSDYFEPYLFHTLRNRLITLQQQLPPNPDESRETLERAMREMVDRMGVVHLGPMLAICSHRLEDFQKYLDKPRTLTGPMTTTVGTIAPLTFERYRICELYAELLHCSNMSLLNRPPEYNHIYDAEGRLQGGLPALEELARVIAMSNGDDGEEEEKEEMEPAQELPISNASHESSSVLDSDEDMEGDSDDDEAMDEIAMSDEPPFPISAPSAPLSASPSPSTPVSEASASSPGTVTVESPGSTASVASPQRKNSGASSLDSEGTRPRSSSSRKRRSTVDSQTIPPPPAPPAPLPVGERLKQQFLEKRVLIKMLDLFFDFPLNNFLHSVVYDLLHQILTGRVDEGMNRELTISLFRDVHIMERILEGQRRNDAEIAKPRGVRLGYMGHLTLISEDVIGALQHYPPDLRLIISSYTPQPAWEEYVSGRYNETKKNDTSLLGGGKPVVGQAAARNGQRWKVDEAEAGAGVGADTAEMVVEGEREEEGPVHKMKRREGSGDFGTGLMDDDEDERAAGPPQFARYLAQEMQSSNHFGSSSSSDGSDEEEEEGGWLAQSTFSLGAPANRQDEVTRRPLNSNGFDDAFTPHGGFDDPFADDDDNFGPFSDSAAATRSDPFTFSSSFNDEMEHASFDDFGDFGDFQGAGESDGELTPTAGSWSFTSSESGGSSGGLEHEIRKAMEEPRTATAQSSTGDKQTTGLNASPS</sequence>
<feature type="compositionally biased region" description="Polar residues" evidence="3">
    <location>
        <begin position="558"/>
        <end position="586"/>
    </location>
</feature>
<feature type="compositionally biased region" description="Polar residues" evidence="3">
    <location>
        <begin position="491"/>
        <end position="503"/>
    </location>
</feature>
<dbReference type="Proteomes" id="UP000305948">
    <property type="component" value="Unassembled WGS sequence"/>
</dbReference>
<gene>
    <name evidence="4" type="ORF">OE88DRAFT_1667283</name>
</gene>
<dbReference type="GO" id="GO:0019888">
    <property type="term" value="F:protein phosphatase regulator activity"/>
    <property type="evidence" value="ECO:0007669"/>
    <property type="project" value="TreeGrafter"/>
</dbReference>
<dbReference type="OrthoDB" id="10259133at2759"/>
<evidence type="ECO:0000256" key="2">
    <source>
        <dbReference type="ARBA" id="ARBA00023306"/>
    </source>
</evidence>
<evidence type="ECO:0000256" key="3">
    <source>
        <dbReference type="SAM" id="MobiDB-lite"/>
    </source>
</evidence>
<feature type="compositionally biased region" description="Low complexity" evidence="3">
    <location>
        <begin position="977"/>
        <end position="987"/>
    </location>
</feature>
<feature type="region of interest" description="Disordered" evidence="3">
    <location>
        <begin position="801"/>
        <end position="837"/>
    </location>
</feature>
<feature type="region of interest" description="Disordered" evidence="3">
    <location>
        <begin position="852"/>
        <end position="1026"/>
    </location>
</feature>
<feature type="compositionally biased region" description="Acidic residues" evidence="3">
    <location>
        <begin position="474"/>
        <end position="486"/>
    </location>
</feature>
<organism evidence="4 5">
    <name type="scientific">Heliocybe sulcata</name>
    <dbReference type="NCBI Taxonomy" id="5364"/>
    <lineage>
        <taxon>Eukaryota</taxon>
        <taxon>Fungi</taxon>
        <taxon>Dikarya</taxon>
        <taxon>Basidiomycota</taxon>
        <taxon>Agaricomycotina</taxon>
        <taxon>Agaricomycetes</taxon>
        <taxon>Gloeophyllales</taxon>
        <taxon>Gloeophyllaceae</taxon>
        <taxon>Heliocybe</taxon>
    </lineage>
</organism>
<feature type="compositionally biased region" description="Low complexity" evidence="3">
    <location>
        <begin position="525"/>
        <end position="557"/>
    </location>
</feature>
<evidence type="ECO:0000313" key="4">
    <source>
        <dbReference type="EMBL" id="TFK46656.1"/>
    </source>
</evidence>
<dbReference type="STRING" id="5364.A0A5C3MQL7"/>
<dbReference type="Pfam" id="PF04499">
    <property type="entry name" value="SAPS"/>
    <property type="match status" value="1"/>
</dbReference>
<dbReference type="InterPro" id="IPR007587">
    <property type="entry name" value="SAPS"/>
</dbReference>
<dbReference type="AlphaFoldDB" id="A0A5C3MQL7"/>
<dbReference type="GO" id="GO:0005634">
    <property type="term" value="C:nucleus"/>
    <property type="evidence" value="ECO:0007669"/>
    <property type="project" value="TreeGrafter"/>
</dbReference>
<name>A0A5C3MQL7_9AGAM</name>
<keyword evidence="5" id="KW-1185">Reference proteome</keyword>
<protein>
    <submittedName>
        <fullName evidence="4">SAPS-domain-containing protein</fullName>
    </submittedName>
</protein>
<comment type="similarity">
    <text evidence="1">Belongs to the SAPS family.</text>
</comment>
<feature type="compositionally biased region" description="Acidic residues" evidence="3">
    <location>
        <begin position="504"/>
        <end position="524"/>
    </location>
</feature>
<dbReference type="EMBL" id="ML213528">
    <property type="protein sequence ID" value="TFK46656.1"/>
    <property type="molecule type" value="Genomic_DNA"/>
</dbReference>
<dbReference type="PANTHER" id="PTHR12634">
    <property type="entry name" value="SIT4 YEAST -ASSOCIATING PROTEIN-RELATED"/>
    <property type="match status" value="1"/>
</dbReference>
<feature type="region of interest" description="Disordered" evidence="3">
    <location>
        <begin position="266"/>
        <end position="303"/>
    </location>
</feature>
<reference evidence="4 5" key="1">
    <citation type="journal article" date="2019" name="Nat. Ecol. Evol.">
        <title>Megaphylogeny resolves global patterns of mushroom evolution.</title>
        <authorList>
            <person name="Varga T."/>
            <person name="Krizsan K."/>
            <person name="Foldi C."/>
            <person name="Dima B."/>
            <person name="Sanchez-Garcia M."/>
            <person name="Sanchez-Ramirez S."/>
            <person name="Szollosi G.J."/>
            <person name="Szarkandi J.G."/>
            <person name="Papp V."/>
            <person name="Albert L."/>
            <person name="Andreopoulos W."/>
            <person name="Angelini C."/>
            <person name="Antonin V."/>
            <person name="Barry K.W."/>
            <person name="Bougher N.L."/>
            <person name="Buchanan P."/>
            <person name="Buyck B."/>
            <person name="Bense V."/>
            <person name="Catcheside P."/>
            <person name="Chovatia M."/>
            <person name="Cooper J."/>
            <person name="Damon W."/>
            <person name="Desjardin D."/>
            <person name="Finy P."/>
            <person name="Geml J."/>
            <person name="Haridas S."/>
            <person name="Hughes K."/>
            <person name="Justo A."/>
            <person name="Karasinski D."/>
            <person name="Kautmanova I."/>
            <person name="Kiss B."/>
            <person name="Kocsube S."/>
            <person name="Kotiranta H."/>
            <person name="LaButti K.M."/>
            <person name="Lechner B.E."/>
            <person name="Liimatainen K."/>
            <person name="Lipzen A."/>
            <person name="Lukacs Z."/>
            <person name="Mihaltcheva S."/>
            <person name="Morgado L.N."/>
            <person name="Niskanen T."/>
            <person name="Noordeloos M.E."/>
            <person name="Ohm R.A."/>
            <person name="Ortiz-Santana B."/>
            <person name="Ovrebo C."/>
            <person name="Racz N."/>
            <person name="Riley R."/>
            <person name="Savchenko A."/>
            <person name="Shiryaev A."/>
            <person name="Soop K."/>
            <person name="Spirin V."/>
            <person name="Szebenyi C."/>
            <person name="Tomsovsky M."/>
            <person name="Tulloss R.E."/>
            <person name="Uehling J."/>
            <person name="Grigoriev I.V."/>
            <person name="Vagvolgyi C."/>
            <person name="Papp T."/>
            <person name="Martin F.M."/>
            <person name="Miettinen O."/>
            <person name="Hibbett D.S."/>
            <person name="Nagy L.G."/>
        </authorList>
    </citation>
    <scope>NUCLEOTIDE SEQUENCE [LARGE SCALE GENOMIC DNA]</scope>
    <source>
        <strain evidence="4 5">OMC1185</strain>
    </source>
</reference>
<feature type="compositionally biased region" description="Basic and acidic residues" evidence="3">
    <location>
        <begin position="267"/>
        <end position="286"/>
    </location>
</feature>
<dbReference type="PANTHER" id="PTHR12634:SF8">
    <property type="entry name" value="FIERY MOUNTAIN, ISOFORM D"/>
    <property type="match status" value="1"/>
</dbReference>
<dbReference type="GO" id="GO:0019903">
    <property type="term" value="F:protein phosphatase binding"/>
    <property type="evidence" value="ECO:0007669"/>
    <property type="project" value="InterPro"/>
</dbReference>
<feature type="compositionally biased region" description="Polar residues" evidence="3">
    <location>
        <begin position="1007"/>
        <end position="1026"/>
    </location>
</feature>
<feature type="region of interest" description="Disordered" evidence="3">
    <location>
        <begin position="473"/>
        <end position="620"/>
    </location>
</feature>
<keyword evidence="2" id="KW-0131">Cell cycle</keyword>
<evidence type="ECO:0000256" key="1">
    <source>
        <dbReference type="ARBA" id="ARBA00006180"/>
    </source>
</evidence>
<feature type="compositionally biased region" description="Pro residues" evidence="3">
    <location>
        <begin position="608"/>
        <end position="618"/>
    </location>
</feature>
<feature type="compositionally biased region" description="Basic and acidic residues" evidence="3">
    <location>
        <begin position="993"/>
        <end position="1005"/>
    </location>
</feature>
<proteinExistence type="inferred from homology"/>
<dbReference type="GO" id="GO:0005829">
    <property type="term" value="C:cytosol"/>
    <property type="evidence" value="ECO:0007669"/>
    <property type="project" value="TreeGrafter"/>
</dbReference>
<accession>A0A5C3MQL7</accession>
<feature type="compositionally biased region" description="Polar residues" evidence="3">
    <location>
        <begin position="930"/>
        <end position="945"/>
    </location>
</feature>